<comment type="subcellular location">
    <subcellularLocation>
        <location evidence="1">Cell membrane</location>
        <topology evidence="1">Multi-pass membrane protein</topology>
    </subcellularLocation>
</comment>
<keyword evidence="5 8" id="KW-0812">Transmembrane</keyword>
<dbReference type="OrthoDB" id="9803444at2"/>
<dbReference type="PANTHER" id="PTHR34979">
    <property type="entry name" value="INNER MEMBRANE PROTEIN YGAZ"/>
    <property type="match status" value="1"/>
</dbReference>
<dbReference type="RefSeq" id="WP_147162032.1">
    <property type="nucleotide sequence ID" value="NZ_BJZO01000002.1"/>
</dbReference>
<accession>A0A512H3H1</accession>
<comment type="similarity">
    <text evidence="2">Belongs to the AzlC family.</text>
</comment>
<evidence type="ECO:0000256" key="6">
    <source>
        <dbReference type="ARBA" id="ARBA00022989"/>
    </source>
</evidence>
<evidence type="ECO:0000256" key="1">
    <source>
        <dbReference type="ARBA" id="ARBA00004651"/>
    </source>
</evidence>
<dbReference type="GO" id="GO:0005886">
    <property type="term" value="C:plasma membrane"/>
    <property type="evidence" value="ECO:0007669"/>
    <property type="project" value="UniProtKB-SubCell"/>
</dbReference>
<keyword evidence="4" id="KW-1003">Cell membrane</keyword>
<comment type="caution">
    <text evidence="9">The sequence shown here is derived from an EMBL/GenBank/DDBJ whole genome shotgun (WGS) entry which is preliminary data.</text>
</comment>
<dbReference type="InterPro" id="IPR011606">
    <property type="entry name" value="Brnchd-chn_aa_trnsp_permease"/>
</dbReference>
<evidence type="ECO:0000256" key="4">
    <source>
        <dbReference type="ARBA" id="ARBA00022475"/>
    </source>
</evidence>
<dbReference type="Proteomes" id="UP000321567">
    <property type="component" value="Unassembled WGS sequence"/>
</dbReference>
<keyword evidence="7 8" id="KW-0472">Membrane</keyword>
<keyword evidence="3" id="KW-0813">Transport</keyword>
<feature type="transmembrane region" description="Helical" evidence="8">
    <location>
        <begin position="177"/>
        <end position="197"/>
    </location>
</feature>
<evidence type="ECO:0000256" key="8">
    <source>
        <dbReference type="SAM" id="Phobius"/>
    </source>
</evidence>
<sequence>MADAGEHPPLSPARGEPGPGASFGAGLRAAAPIMIGYAPVAIAFGAAGQAAGLGAPEVIATSAVVYSGASQFLMLTALGSGTALPAVAALCIALNLRHLLYGPLVMARLPAAAAVRFLYAFSLTDEVFASTLARSGGGTLPARWLLGLGAGAYGAWVAGTALGVFVGDALAREAPAAAAATGFALPALFLALAWLNVTRATVAPMLAAAAASVPFAVVGRSGLALLAGGLAGVVVAWAQRRFFRKRRASPQGAGEGRTRP</sequence>
<name>A0A512H3H1_9PROT</name>
<dbReference type="PANTHER" id="PTHR34979:SF1">
    <property type="entry name" value="INNER MEMBRANE PROTEIN YGAZ"/>
    <property type="match status" value="1"/>
</dbReference>
<evidence type="ECO:0000313" key="10">
    <source>
        <dbReference type="Proteomes" id="UP000321567"/>
    </source>
</evidence>
<dbReference type="AlphaFoldDB" id="A0A512H3H1"/>
<proteinExistence type="inferred from homology"/>
<protein>
    <recommendedName>
        <fullName evidence="11">Branched-chain amino acid ABC transporter permease</fullName>
    </recommendedName>
</protein>
<organism evidence="9 10">
    <name type="scientific">Pararhodospirillum oryzae</name>
    <dbReference type="NCBI Taxonomy" id="478448"/>
    <lineage>
        <taxon>Bacteria</taxon>
        <taxon>Pseudomonadati</taxon>
        <taxon>Pseudomonadota</taxon>
        <taxon>Alphaproteobacteria</taxon>
        <taxon>Rhodospirillales</taxon>
        <taxon>Rhodospirillaceae</taxon>
        <taxon>Pararhodospirillum</taxon>
    </lineage>
</organism>
<gene>
    <name evidence="9" type="ORF">ROR02_00890</name>
</gene>
<feature type="transmembrane region" description="Helical" evidence="8">
    <location>
        <begin position="144"/>
        <end position="165"/>
    </location>
</feature>
<evidence type="ECO:0000313" key="9">
    <source>
        <dbReference type="EMBL" id="GEO79958.1"/>
    </source>
</evidence>
<feature type="transmembrane region" description="Helical" evidence="8">
    <location>
        <begin position="72"/>
        <end position="93"/>
    </location>
</feature>
<evidence type="ECO:0000256" key="3">
    <source>
        <dbReference type="ARBA" id="ARBA00022448"/>
    </source>
</evidence>
<evidence type="ECO:0000256" key="7">
    <source>
        <dbReference type="ARBA" id="ARBA00023136"/>
    </source>
</evidence>
<keyword evidence="6 8" id="KW-1133">Transmembrane helix</keyword>
<reference evidence="9 10" key="1">
    <citation type="submission" date="2019-07" db="EMBL/GenBank/DDBJ databases">
        <title>Whole genome shotgun sequence of Rhodospirillum oryzae NBRC 107573.</title>
        <authorList>
            <person name="Hosoyama A."/>
            <person name="Uohara A."/>
            <person name="Ohji S."/>
            <person name="Ichikawa N."/>
        </authorList>
    </citation>
    <scope>NUCLEOTIDE SEQUENCE [LARGE SCALE GENOMIC DNA]</scope>
    <source>
        <strain evidence="9 10">NBRC 107573</strain>
    </source>
</reference>
<feature type="transmembrane region" description="Helical" evidence="8">
    <location>
        <begin position="105"/>
        <end position="124"/>
    </location>
</feature>
<dbReference type="EMBL" id="BJZO01000002">
    <property type="protein sequence ID" value="GEO79958.1"/>
    <property type="molecule type" value="Genomic_DNA"/>
</dbReference>
<feature type="transmembrane region" description="Helical" evidence="8">
    <location>
        <begin position="217"/>
        <end position="238"/>
    </location>
</feature>
<evidence type="ECO:0000256" key="5">
    <source>
        <dbReference type="ARBA" id="ARBA00022692"/>
    </source>
</evidence>
<keyword evidence="10" id="KW-1185">Reference proteome</keyword>
<dbReference type="Pfam" id="PF03591">
    <property type="entry name" value="AzlC"/>
    <property type="match status" value="1"/>
</dbReference>
<evidence type="ECO:0000256" key="2">
    <source>
        <dbReference type="ARBA" id="ARBA00010735"/>
    </source>
</evidence>
<evidence type="ECO:0008006" key="11">
    <source>
        <dbReference type="Google" id="ProtNLM"/>
    </source>
</evidence>
<dbReference type="GO" id="GO:1903785">
    <property type="term" value="P:L-valine transmembrane transport"/>
    <property type="evidence" value="ECO:0007669"/>
    <property type="project" value="TreeGrafter"/>
</dbReference>